<dbReference type="PANTHER" id="PTHR34415:SF1">
    <property type="entry name" value="INTEGRASE CATALYTIC DOMAIN-CONTAINING PROTEIN"/>
    <property type="match status" value="1"/>
</dbReference>
<dbReference type="EMBL" id="DAKRPA010000113">
    <property type="protein sequence ID" value="DAZ98217.1"/>
    <property type="molecule type" value="Genomic_DNA"/>
</dbReference>
<protein>
    <submittedName>
        <fullName evidence="2">Uncharacterized protein</fullName>
    </submittedName>
</protein>
<feature type="compositionally biased region" description="Basic and acidic residues" evidence="1">
    <location>
        <begin position="238"/>
        <end position="249"/>
    </location>
</feature>
<reference evidence="2" key="1">
    <citation type="submission" date="2022-11" db="EMBL/GenBank/DDBJ databases">
        <authorList>
            <person name="Morgan W.R."/>
            <person name="Tartar A."/>
        </authorList>
    </citation>
    <scope>NUCLEOTIDE SEQUENCE</scope>
    <source>
        <strain evidence="2">ARSEF 373</strain>
    </source>
</reference>
<evidence type="ECO:0000313" key="3">
    <source>
        <dbReference type="Proteomes" id="UP001146120"/>
    </source>
</evidence>
<sequence length="249" mass="28434">MDYAQNISLAQCTDTPSQWFFWSLWSVSGFVVYYAGTQRQLNYVYSDRKGDKGPNEVFTLLMSYLDDHEFLEVSDRILTEYGGNCGGQNKNNFVVKLFVLLAQIGYFKHTPKNLLNELYKNLPASQKYQIFSASSASPGMESPGSDTHSFDIRRAHDNEKVSSSRALQLLNGIAKLTPPKIKNEKVCDIYKNIVPYVPKEYLSDPLYKRPTEEQLAACTLTKKSRRKAGTTEEEDDSAERCLKQKREHE</sequence>
<proteinExistence type="predicted"/>
<dbReference type="PANTHER" id="PTHR34415">
    <property type="entry name" value="INTEGRASE CATALYTIC DOMAIN-CONTAINING PROTEIN"/>
    <property type="match status" value="1"/>
</dbReference>
<organism evidence="2 3">
    <name type="scientific">Lagenidium giganteum</name>
    <dbReference type="NCBI Taxonomy" id="4803"/>
    <lineage>
        <taxon>Eukaryota</taxon>
        <taxon>Sar</taxon>
        <taxon>Stramenopiles</taxon>
        <taxon>Oomycota</taxon>
        <taxon>Peronosporomycetes</taxon>
        <taxon>Pythiales</taxon>
        <taxon>Pythiaceae</taxon>
    </lineage>
</organism>
<keyword evidence="3" id="KW-1185">Reference proteome</keyword>
<comment type="caution">
    <text evidence="2">The sequence shown here is derived from an EMBL/GenBank/DDBJ whole genome shotgun (WGS) entry which is preliminary data.</text>
</comment>
<evidence type="ECO:0000313" key="2">
    <source>
        <dbReference type="EMBL" id="DAZ98217.1"/>
    </source>
</evidence>
<accession>A0AAV2YYG9</accession>
<reference evidence="2" key="2">
    <citation type="journal article" date="2023" name="Microbiol Resour">
        <title>Decontamination and Annotation of the Draft Genome Sequence of the Oomycete Lagenidium giganteum ARSEF 373.</title>
        <authorList>
            <person name="Morgan W.R."/>
            <person name="Tartar A."/>
        </authorList>
    </citation>
    <scope>NUCLEOTIDE SEQUENCE</scope>
    <source>
        <strain evidence="2">ARSEF 373</strain>
    </source>
</reference>
<name>A0AAV2YYG9_9STRA</name>
<evidence type="ECO:0000256" key="1">
    <source>
        <dbReference type="SAM" id="MobiDB-lite"/>
    </source>
</evidence>
<dbReference type="Proteomes" id="UP001146120">
    <property type="component" value="Unassembled WGS sequence"/>
</dbReference>
<feature type="region of interest" description="Disordered" evidence="1">
    <location>
        <begin position="222"/>
        <end position="249"/>
    </location>
</feature>
<dbReference type="AlphaFoldDB" id="A0AAV2YYG9"/>
<gene>
    <name evidence="2" type="ORF">N0F65_005349</name>
</gene>